<dbReference type="InterPro" id="IPR029044">
    <property type="entry name" value="Nucleotide-diphossugar_trans"/>
</dbReference>
<keyword evidence="5" id="KW-0732">Signal</keyword>
<organism evidence="6 7">
    <name type="scientific">Priapulus caudatus</name>
    <name type="common">Priapulid worm</name>
    <dbReference type="NCBI Taxonomy" id="37621"/>
    <lineage>
        <taxon>Eukaryota</taxon>
        <taxon>Metazoa</taxon>
        <taxon>Ecdysozoa</taxon>
        <taxon>Scalidophora</taxon>
        <taxon>Priapulida</taxon>
        <taxon>Priapulimorpha</taxon>
        <taxon>Priapulimorphida</taxon>
        <taxon>Priapulidae</taxon>
        <taxon>Priapulus</taxon>
    </lineage>
</organism>
<evidence type="ECO:0000256" key="4">
    <source>
        <dbReference type="ARBA" id="ARBA00022723"/>
    </source>
</evidence>
<dbReference type="PROSITE" id="PS51257">
    <property type="entry name" value="PROKAR_LIPOPROTEIN"/>
    <property type="match status" value="1"/>
</dbReference>
<evidence type="ECO:0000313" key="7">
    <source>
        <dbReference type="RefSeq" id="XP_014661798.1"/>
    </source>
</evidence>
<gene>
    <name evidence="7" type="primary">LOC106804911</name>
</gene>
<dbReference type="InterPro" id="IPR050748">
    <property type="entry name" value="Glycosyltrans_8_dom-fam"/>
</dbReference>
<keyword evidence="4" id="KW-0479">Metal-binding</keyword>
<evidence type="ECO:0000256" key="3">
    <source>
        <dbReference type="ARBA" id="ARBA00022679"/>
    </source>
</evidence>
<protein>
    <submittedName>
        <fullName evidence="7">Glycosyltransferase 8 domain-containing protein 1-like</fullName>
    </submittedName>
</protein>
<dbReference type="Gene3D" id="3.90.550.10">
    <property type="entry name" value="Spore Coat Polysaccharide Biosynthesis Protein SpsA, Chain A"/>
    <property type="match status" value="1"/>
</dbReference>
<dbReference type="PANTHER" id="PTHR13778">
    <property type="entry name" value="GLYCOSYLTRANSFERASE 8 DOMAIN-CONTAINING PROTEIN"/>
    <property type="match status" value="1"/>
</dbReference>
<dbReference type="Pfam" id="PF01501">
    <property type="entry name" value="Glyco_transf_8"/>
    <property type="match status" value="1"/>
</dbReference>
<name>A0ABM1DPC7_PRICU</name>
<keyword evidence="2" id="KW-0328">Glycosyltransferase</keyword>
<comment type="similarity">
    <text evidence="1">Belongs to the glycosyltransferase 8 family.</text>
</comment>
<feature type="chain" id="PRO_5046176948" evidence="5">
    <location>
        <begin position="26"/>
        <end position="367"/>
    </location>
</feature>
<sequence length="367" mass="41856">MRFHIKSIMAVFVVLCACYLLYTLAQSKNENRNASQRSKENIIGIDSGFNDDVRELPPIQAGPSYNSKAIPIVIASDKVTLPGAIATINSIVQHTNHSVKFYLATSHQSYDHYRAWLANTKLRNVQRLIRIFNEDLVKGKIKVRGGREVLGSPMNYARYFAPQLFPEIRGRMVYIDDDIIVQGDIAELYNTDLGEGHLAAFAEDCHSTSKRFSFYPTTYSSYVNFRNAHVKALNIDPEACSFNTGVYVADVAAWKRENITAELVRWMELNTREDIYGNQKGGGGSQPPMMIVFYNRYSTLDPLWHVRSLGLSAGTRYSSEFVHNAKLLHWSGPHKPWERVAAFQEIWDKYFIPDPSKKFKLLRRKSS</sequence>
<evidence type="ECO:0000256" key="1">
    <source>
        <dbReference type="ARBA" id="ARBA00006351"/>
    </source>
</evidence>
<dbReference type="RefSeq" id="XP_014661798.1">
    <property type="nucleotide sequence ID" value="XM_014806312.1"/>
</dbReference>
<dbReference type="SUPFAM" id="SSF53448">
    <property type="entry name" value="Nucleotide-diphospho-sugar transferases"/>
    <property type="match status" value="1"/>
</dbReference>
<dbReference type="InterPro" id="IPR002495">
    <property type="entry name" value="Glyco_trans_8"/>
</dbReference>
<accession>A0ABM1DPC7</accession>
<evidence type="ECO:0000256" key="5">
    <source>
        <dbReference type="SAM" id="SignalP"/>
    </source>
</evidence>
<feature type="signal peptide" evidence="5">
    <location>
        <begin position="1"/>
        <end position="25"/>
    </location>
</feature>
<dbReference type="Proteomes" id="UP000695022">
    <property type="component" value="Unplaced"/>
</dbReference>
<reference evidence="7" key="1">
    <citation type="submission" date="2025-08" db="UniProtKB">
        <authorList>
            <consortium name="RefSeq"/>
        </authorList>
    </citation>
    <scope>IDENTIFICATION</scope>
</reference>
<evidence type="ECO:0000256" key="2">
    <source>
        <dbReference type="ARBA" id="ARBA00022676"/>
    </source>
</evidence>
<dbReference type="GeneID" id="106804911"/>
<proteinExistence type="inferred from homology"/>
<dbReference type="PANTHER" id="PTHR13778:SF47">
    <property type="entry name" value="LIPOPOLYSACCHARIDE 1,3-GALACTOSYLTRANSFERASE"/>
    <property type="match status" value="1"/>
</dbReference>
<evidence type="ECO:0000313" key="6">
    <source>
        <dbReference type="Proteomes" id="UP000695022"/>
    </source>
</evidence>
<keyword evidence="3" id="KW-0808">Transferase</keyword>
<keyword evidence="6" id="KW-1185">Reference proteome</keyword>